<accession>A0A1X7VRM2</accession>
<protein>
    <submittedName>
        <fullName evidence="1">Uncharacterized protein</fullName>
    </submittedName>
</protein>
<reference evidence="1" key="1">
    <citation type="submission" date="2017-05" db="UniProtKB">
        <authorList>
            <consortium name="EnsemblMetazoa"/>
        </authorList>
    </citation>
    <scope>IDENTIFICATION</scope>
</reference>
<dbReference type="EnsemblMetazoa" id="Aqu2.1.42475_001">
    <property type="protein sequence ID" value="Aqu2.1.42475_001"/>
    <property type="gene ID" value="Aqu2.1.42475"/>
</dbReference>
<dbReference type="OrthoDB" id="6366580at2759"/>
<dbReference type="PANTHER" id="PTHR47501:SF5">
    <property type="entry name" value="HAT C-TERMINAL DIMERISATION DOMAIN-CONTAINING PROTEIN"/>
    <property type="match status" value="1"/>
</dbReference>
<dbReference type="PANTHER" id="PTHR47501">
    <property type="entry name" value="TRANSPOSASE-RELATED"/>
    <property type="match status" value="1"/>
</dbReference>
<proteinExistence type="predicted"/>
<evidence type="ECO:0000313" key="1">
    <source>
        <dbReference type="EnsemblMetazoa" id="Aqu2.1.42475_001"/>
    </source>
</evidence>
<dbReference type="AlphaFoldDB" id="A0A1X7VRM2"/>
<dbReference type="InterPro" id="IPR012337">
    <property type="entry name" value="RNaseH-like_sf"/>
</dbReference>
<dbReference type="SUPFAM" id="SSF53098">
    <property type="entry name" value="Ribonuclease H-like"/>
    <property type="match status" value="1"/>
</dbReference>
<sequence>MYSLMLECKRFKGRHTAENIYSYYCEATTTYNIEGKVITTVTDNASNVVKAFNIPGYQGDSQDYDEDEEEDEEGEMNAIDLHDSLDYVSQHDTCFAHTLQLVIKDGFKEIGACLNLAMYLYLAMDQVEVQPTSTIGFFVMFVPALICNTVQSGLIRNTVQSDLIRNTVQSDLIHNTVPSSLICFTVQSSLIHNTVQPDFICNTVESGLFRNTVQSDLIRNTVPSGLICFTVQSSHIRNTVQPPLIRNTVQSGLIRITVQSGLILFSHSNTVQPELIRDTIQSSLIRSTAQSFLICKTVQSAFIRKTEQSALICNTVQSALIRNTVQMYLSVSVSSEATLGPLSIIKQNDEALTLSALFLKILADSFMTISCLQNLADAILETVNVGQSKDIFSTAEASHTDNSICSMFGSLVKFVVTVDLFECRLQSKQLR</sequence>
<name>A0A1X7VRM2_AMPQE</name>
<dbReference type="InParanoid" id="A0A1X7VRM2"/>
<organism evidence="1">
    <name type="scientific">Amphimedon queenslandica</name>
    <name type="common">Sponge</name>
    <dbReference type="NCBI Taxonomy" id="400682"/>
    <lineage>
        <taxon>Eukaryota</taxon>
        <taxon>Metazoa</taxon>
        <taxon>Porifera</taxon>
        <taxon>Demospongiae</taxon>
        <taxon>Heteroscleromorpha</taxon>
        <taxon>Haplosclerida</taxon>
        <taxon>Niphatidae</taxon>
        <taxon>Amphimedon</taxon>
    </lineage>
</organism>